<reference evidence="1 2" key="1">
    <citation type="submission" date="2024-01" db="EMBL/GenBank/DDBJ databases">
        <title>Complete genome of Cladobotryum mycophilum ATHUM6906.</title>
        <authorList>
            <person name="Christinaki A.C."/>
            <person name="Myridakis A.I."/>
            <person name="Kouvelis V.N."/>
        </authorList>
    </citation>
    <scope>NUCLEOTIDE SEQUENCE [LARGE SCALE GENOMIC DNA]</scope>
    <source>
        <strain evidence="1 2">ATHUM6906</strain>
    </source>
</reference>
<evidence type="ECO:0000313" key="1">
    <source>
        <dbReference type="EMBL" id="KAK5993747.1"/>
    </source>
</evidence>
<dbReference type="InterPro" id="IPR015813">
    <property type="entry name" value="Pyrv/PenolPyrv_kinase-like_dom"/>
</dbReference>
<accession>A0ABR0SNN1</accession>
<evidence type="ECO:0000313" key="2">
    <source>
        <dbReference type="Proteomes" id="UP001338125"/>
    </source>
</evidence>
<name>A0ABR0SNN1_9HYPO</name>
<keyword evidence="2" id="KW-1185">Reference proteome</keyword>
<comment type="caution">
    <text evidence="1">The sequence shown here is derived from an EMBL/GenBank/DDBJ whole genome shotgun (WGS) entry which is preliminary data.</text>
</comment>
<dbReference type="SUPFAM" id="SSF51621">
    <property type="entry name" value="Phosphoenolpyruvate/pyruvate domain"/>
    <property type="match status" value="1"/>
</dbReference>
<dbReference type="EMBL" id="JAVFKD010000012">
    <property type="protein sequence ID" value="KAK5993747.1"/>
    <property type="molecule type" value="Genomic_DNA"/>
</dbReference>
<evidence type="ECO:0008006" key="3">
    <source>
        <dbReference type="Google" id="ProtNLM"/>
    </source>
</evidence>
<dbReference type="InterPro" id="IPR040442">
    <property type="entry name" value="Pyrv_kinase-like_dom_sf"/>
</dbReference>
<organism evidence="1 2">
    <name type="scientific">Cladobotryum mycophilum</name>
    <dbReference type="NCBI Taxonomy" id="491253"/>
    <lineage>
        <taxon>Eukaryota</taxon>
        <taxon>Fungi</taxon>
        <taxon>Dikarya</taxon>
        <taxon>Ascomycota</taxon>
        <taxon>Pezizomycotina</taxon>
        <taxon>Sordariomycetes</taxon>
        <taxon>Hypocreomycetidae</taxon>
        <taxon>Hypocreales</taxon>
        <taxon>Hypocreaceae</taxon>
        <taxon>Cladobotryum</taxon>
    </lineage>
</organism>
<sequence length="281" mass="29384">MASINETAKTLKSLHQPGSPIVFSNIWDIPSLNALLSLNDSPSKPVKAVATASWAIAASYGINDEDLSMEQNLQIISKIGPICAKANIPLSVDLQDGYGSNIEAVVAAAVKAGAVGANIEDSIPSAGFDKGISGSLYGTEDQVKRLKLALQAAKNAGCPDFVLNARCDVFRLDDSSSLDDETRMKEAIKRGKAFLEAGVTTIFYWGGRGKGLRTDIVEKLVKELDGRVAVLLAARPGAHTVEELGKIGVARISVGPSLFLAAMEAFKKAASKMLGGGGLAA</sequence>
<proteinExistence type="predicted"/>
<dbReference type="Proteomes" id="UP001338125">
    <property type="component" value="Unassembled WGS sequence"/>
</dbReference>
<dbReference type="Gene3D" id="3.20.20.60">
    <property type="entry name" value="Phosphoenolpyruvate-binding domains"/>
    <property type="match status" value="1"/>
</dbReference>
<dbReference type="PANTHER" id="PTHR42905:SF16">
    <property type="entry name" value="CARBOXYPHOSPHONOENOLPYRUVATE PHOSPHONOMUTASE-LIKE PROTEIN (AFU_ORTHOLOGUE AFUA_5G07230)"/>
    <property type="match status" value="1"/>
</dbReference>
<dbReference type="CDD" id="cd00377">
    <property type="entry name" value="ICL_PEPM"/>
    <property type="match status" value="1"/>
</dbReference>
<dbReference type="InterPro" id="IPR039556">
    <property type="entry name" value="ICL/PEPM"/>
</dbReference>
<dbReference type="Pfam" id="PF13714">
    <property type="entry name" value="PEP_mutase"/>
    <property type="match status" value="1"/>
</dbReference>
<gene>
    <name evidence="1" type="ORF">PT974_07184</name>
</gene>
<protein>
    <recommendedName>
        <fullName evidence="3">Carboxyphosphonoenolpyruvate phosphonomutase-like protein</fullName>
    </recommendedName>
</protein>
<dbReference type="PANTHER" id="PTHR42905">
    <property type="entry name" value="PHOSPHOENOLPYRUVATE CARBOXYLASE"/>
    <property type="match status" value="1"/>
</dbReference>